<accession>A0AAV1PBA6</accession>
<name>A0AAV1PBA6_SCOSC</name>
<sequence>MRDHREWRQEVMPLNRDKYTAFKRRKRSRLERESVYRRVSRLHHGFLERERERGRQRQPPEHRDFNTACREREDGSVSHRSTAALSTAKYRNFTNRGQRLPASATALQISLPGFSWHGLQPSGRAVLQ</sequence>
<evidence type="ECO:0000313" key="2">
    <source>
        <dbReference type="EMBL" id="CAK6969141.1"/>
    </source>
</evidence>
<protein>
    <submittedName>
        <fullName evidence="2">Uncharacterized protein</fullName>
    </submittedName>
</protein>
<feature type="region of interest" description="Disordered" evidence="1">
    <location>
        <begin position="48"/>
        <end position="96"/>
    </location>
</feature>
<dbReference type="AlphaFoldDB" id="A0AAV1PBA6"/>
<proteinExistence type="predicted"/>
<gene>
    <name evidence="2" type="ORF">FSCOSCO3_A020127</name>
</gene>
<organism evidence="2 3">
    <name type="scientific">Scomber scombrus</name>
    <name type="common">Atlantic mackerel</name>
    <name type="synonym">Scomber vernalis</name>
    <dbReference type="NCBI Taxonomy" id="13677"/>
    <lineage>
        <taxon>Eukaryota</taxon>
        <taxon>Metazoa</taxon>
        <taxon>Chordata</taxon>
        <taxon>Craniata</taxon>
        <taxon>Vertebrata</taxon>
        <taxon>Euteleostomi</taxon>
        <taxon>Actinopterygii</taxon>
        <taxon>Neopterygii</taxon>
        <taxon>Teleostei</taxon>
        <taxon>Neoteleostei</taxon>
        <taxon>Acanthomorphata</taxon>
        <taxon>Pelagiaria</taxon>
        <taxon>Scombriformes</taxon>
        <taxon>Scombridae</taxon>
        <taxon>Scomber</taxon>
    </lineage>
</organism>
<dbReference type="EMBL" id="CAWUFR010000130">
    <property type="protein sequence ID" value="CAK6969141.1"/>
    <property type="molecule type" value="Genomic_DNA"/>
</dbReference>
<evidence type="ECO:0000313" key="3">
    <source>
        <dbReference type="Proteomes" id="UP001314229"/>
    </source>
</evidence>
<feature type="compositionally biased region" description="Basic and acidic residues" evidence="1">
    <location>
        <begin position="48"/>
        <end position="77"/>
    </location>
</feature>
<reference evidence="2 3" key="1">
    <citation type="submission" date="2024-01" db="EMBL/GenBank/DDBJ databases">
        <authorList>
            <person name="Alioto T."/>
            <person name="Alioto T."/>
            <person name="Gomez Garrido J."/>
        </authorList>
    </citation>
    <scope>NUCLEOTIDE SEQUENCE [LARGE SCALE GENOMIC DNA]</scope>
</reference>
<keyword evidence="3" id="KW-1185">Reference proteome</keyword>
<comment type="caution">
    <text evidence="2">The sequence shown here is derived from an EMBL/GenBank/DDBJ whole genome shotgun (WGS) entry which is preliminary data.</text>
</comment>
<dbReference type="Proteomes" id="UP001314229">
    <property type="component" value="Unassembled WGS sequence"/>
</dbReference>
<evidence type="ECO:0000256" key="1">
    <source>
        <dbReference type="SAM" id="MobiDB-lite"/>
    </source>
</evidence>